<sequence>MENGSEIRSIIEELCLTVRVTPSNSDQQEDVSSQDHKTPSSTGAPPIPANAAHDQDYISTKHFLRACNLLLLLTLDKVGTSMLVLRQDVHQNIEQDRMISLTTLSYSNVMRIE</sequence>
<feature type="region of interest" description="Disordered" evidence="1">
    <location>
        <begin position="22"/>
        <end position="52"/>
    </location>
</feature>
<organism evidence="2 3">
    <name type="scientific">Papaver somniferum</name>
    <name type="common">Opium poppy</name>
    <dbReference type="NCBI Taxonomy" id="3469"/>
    <lineage>
        <taxon>Eukaryota</taxon>
        <taxon>Viridiplantae</taxon>
        <taxon>Streptophyta</taxon>
        <taxon>Embryophyta</taxon>
        <taxon>Tracheophyta</taxon>
        <taxon>Spermatophyta</taxon>
        <taxon>Magnoliopsida</taxon>
        <taxon>Ranunculales</taxon>
        <taxon>Papaveraceae</taxon>
        <taxon>Papaveroideae</taxon>
        <taxon>Papaver</taxon>
    </lineage>
</organism>
<dbReference type="EMBL" id="CM010715">
    <property type="protein sequence ID" value="RZC45880.1"/>
    <property type="molecule type" value="Genomic_DNA"/>
</dbReference>
<feature type="non-terminal residue" evidence="2">
    <location>
        <position position="113"/>
    </location>
</feature>
<evidence type="ECO:0000256" key="1">
    <source>
        <dbReference type="SAM" id="MobiDB-lite"/>
    </source>
</evidence>
<proteinExistence type="predicted"/>
<dbReference type="STRING" id="3469.A0A4Y7IDR7"/>
<evidence type="ECO:0000313" key="2">
    <source>
        <dbReference type="EMBL" id="RZC45880.1"/>
    </source>
</evidence>
<dbReference type="Gramene" id="RZC45880">
    <property type="protein sequence ID" value="RZC45880"/>
    <property type="gene ID" value="C5167_038835"/>
</dbReference>
<reference evidence="2 3" key="1">
    <citation type="journal article" date="2018" name="Science">
        <title>The opium poppy genome and morphinan production.</title>
        <authorList>
            <person name="Guo L."/>
            <person name="Winzer T."/>
            <person name="Yang X."/>
            <person name="Li Y."/>
            <person name="Ning Z."/>
            <person name="He Z."/>
            <person name="Teodor R."/>
            <person name="Lu Y."/>
            <person name="Bowser T.A."/>
            <person name="Graham I.A."/>
            <person name="Ye K."/>
        </authorList>
    </citation>
    <scope>NUCLEOTIDE SEQUENCE [LARGE SCALE GENOMIC DNA]</scope>
    <source>
        <strain evidence="3">cv. HN1</strain>
        <tissue evidence="2">Leaves</tissue>
    </source>
</reference>
<name>A0A4Y7IDR7_PAPSO</name>
<gene>
    <name evidence="2" type="ORF">C5167_038835</name>
</gene>
<dbReference type="AlphaFoldDB" id="A0A4Y7IDR7"/>
<dbReference type="Proteomes" id="UP000316621">
    <property type="component" value="Chromosome 1"/>
</dbReference>
<evidence type="ECO:0000313" key="3">
    <source>
        <dbReference type="Proteomes" id="UP000316621"/>
    </source>
</evidence>
<accession>A0A4Y7IDR7</accession>
<keyword evidence="3" id="KW-1185">Reference proteome</keyword>
<protein>
    <submittedName>
        <fullName evidence="2">Uncharacterized protein</fullName>
    </submittedName>
</protein>